<evidence type="ECO:0000313" key="3">
    <source>
        <dbReference type="EMBL" id="KAK0615376.1"/>
    </source>
</evidence>
<feature type="signal peptide" evidence="2">
    <location>
        <begin position="1"/>
        <end position="19"/>
    </location>
</feature>
<name>A0AA39WHA5_9PEZI</name>
<dbReference type="Proteomes" id="UP001174934">
    <property type="component" value="Unassembled WGS sequence"/>
</dbReference>
<accession>A0AA39WHA5</accession>
<evidence type="ECO:0000256" key="2">
    <source>
        <dbReference type="SAM" id="SignalP"/>
    </source>
</evidence>
<feature type="chain" id="PRO_5041232127" evidence="2">
    <location>
        <begin position="20"/>
        <end position="230"/>
    </location>
</feature>
<evidence type="ECO:0000313" key="4">
    <source>
        <dbReference type="Proteomes" id="UP001174934"/>
    </source>
</evidence>
<keyword evidence="4" id="KW-1185">Reference proteome</keyword>
<feature type="compositionally biased region" description="Basic and acidic residues" evidence="1">
    <location>
        <begin position="171"/>
        <end position="181"/>
    </location>
</feature>
<reference evidence="3" key="1">
    <citation type="submission" date="2023-06" db="EMBL/GenBank/DDBJ databases">
        <title>Genome-scale phylogeny and comparative genomics of the fungal order Sordariales.</title>
        <authorList>
            <consortium name="Lawrence Berkeley National Laboratory"/>
            <person name="Hensen N."/>
            <person name="Bonometti L."/>
            <person name="Westerberg I."/>
            <person name="Brannstrom I.O."/>
            <person name="Guillou S."/>
            <person name="Cros-Aarteil S."/>
            <person name="Calhoun S."/>
            <person name="Haridas S."/>
            <person name="Kuo A."/>
            <person name="Mondo S."/>
            <person name="Pangilinan J."/>
            <person name="Riley R."/>
            <person name="LaButti K."/>
            <person name="Andreopoulos B."/>
            <person name="Lipzen A."/>
            <person name="Chen C."/>
            <person name="Yanf M."/>
            <person name="Daum C."/>
            <person name="Ng V."/>
            <person name="Clum A."/>
            <person name="Steindorff A."/>
            <person name="Ohm R."/>
            <person name="Martin F."/>
            <person name="Silar P."/>
            <person name="Natvig D."/>
            <person name="Lalanne C."/>
            <person name="Gautier V."/>
            <person name="Ament-velasquez S.L."/>
            <person name="Kruys A."/>
            <person name="Hutchinson M.I."/>
            <person name="Powell A.J."/>
            <person name="Barry K."/>
            <person name="Miller A.N."/>
            <person name="Grigoriev I.V."/>
            <person name="Debuchy R."/>
            <person name="Gladieux P."/>
            <person name="Thoren M.H."/>
            <person name="Johannesson H."/>
        </authorList>
    </citation>
    <scope>NUCLEOTIDE SEQUENCE</scope>
    <source>
        <strain evidence="3">SMH3391-2</strain>
    </source>
</reference>
<evidence type="ECO:0000256" key="1">
    <source>
        <dbReference type="SAM" id="MobiDB-lite"/>
    </source>
</evidence>
<feature type="region of interest" description="Disordered" evidence="1">
    <location>
        <begin position="163"/>
        <end position="230"/>
    </location>
</feature>
<dbReference type="EMBL" id="JAULSR010000007">
    <property type="protein sequence ID" value="KAK0615376.1"/>
    <property type="molecule type" value="Genomic_DNA"/>
</dbReference>
<sequence length="230" mass="25931">MLPTITIAIGIAVIRLVAYLTSPSTTVDFINLDINQPLYYYEICSAMESYEQHGTMNRDSKLYPAIKSTHEDLESACAKYILALRENKRQDCHDNDENQPRCIAIRQAEEEVRMKNQKASAARVYMYAAILSEIQRDSPDALANDHEIDHTWSSSVATFRPIRTRPSAIDQKFDHTIERGPGRRRGNGNGNGNGNGVRSRKSRDVAEQRTAKTPTTELGEDEDGKEKQNT</sequence>
<proteinExistence type="predicted"/>
<comment type="caution">
    <text evidence="3">The sequence shown here is derived from an EMBL/GenBank/DDBJ whole genome shotgun (WGS) entry which is preliminary data.</text>
</comment>
<keyword evidence="2" id="KW-0732">Signal</keyword>
<gene>
    <name evidence="3" type="ORF">B0T17DRAFT_511146</name>
</gene>
<organism evidence="3 4">
    <name type="scientific">Bombardia bombarda</name>
    <dbReference type="NCBI Taxonomy" id="252184"/>
    <lineage>
        <taxon>Eukaryota</taxon>
        <taxon>Fungi</taxon>
        <taxon>Dikarya</taxon>
        <taxon>Ascomycota</taxon>
        <taxon>Pezizomycotina</taxon>
        <taxon>Sordariomycetes</taxon>
        <taxon>Sordariomycetidae</taxon>
        <taxon>Sordariales</taxon>
        <taxon>Lasiosphaeriaceae</taxon>
        <taxon>Bombardia</taxon>
    </lineage>
</organism>
<dbReference type="AlphaFoldDB" id="A0AA39WHA5"/>
<protein>
    <submittedName>
        <fullName evidence="3">Uncharacterized protein</fullName>
    </submittedName>
</protein>